<feature type="signal peptide" evidence="1">
    <location>
        <begin position="1"/>
        <end position="21"/>
    </location>
</feature>
<proteinExistence type="predicted"/>
<organism evidence="2 3">
    <name type="scientific">Roridomyces roridus</name>
    <dbReference type="NCBI Taxonomy" id="1738132"/>
    <lineage>
        <taxon>Eukaryota</taxon>
        <taxon>Fungi</taxon>
        <taxon>Dikarya</taxon>
        <taxon>Basidiomycota</taxon>
        <taxon>Agaricomycotina</taxon>
        <taxon>Agaricomycetes</taxon>
        <taxon>Agaricomycetidae</taxon>
        <taxon>Agaricales</taxon>
        <taxon>Marasmiineae</taxon>
        <taxon>Mycenaceae</taxon>
        <taxon>Roridomyces</taxon>
    </lineage>
</organism>
<dbReference type="AlphaFoldDB" id="A0AAD7BDH5"/>
<evidence type="ECO:0000313" key="3">
    <source>
        <dbReference type="Proteomes" id="UP001221142"/>
    </source>
</evidence>
<sequence length="102" mass="10212">MQFNLNLIATSILVATSPVFAADFIFFTGPDCTGSVIASIDETPPSGVCIGIGLGLSAEPTKSVSYSGVPIEARFFVSQVLCTGLPIVTAGPGSGCATAPDG</sequence>
<protein>
    <submittedName>
        <fullName evidence="2">Uncharacterized protein</fullName>
    </submittedName>
</protein>
<keyword evidence="1" id="KW-0732">Signal</keyword>
<gene>
    <name evidence="2" type="ORF">FB45DRAFT_1034160</name>
</gene>
<feature type="chain" id="PRO_5042140308" evidence="1">
    <location>
        <begin position="22"/>
        <end position="102"/>
    </location>
</feature>
<evidence type="ECO:0000313" key="2">
    <source>
        <dbReference type="EMBL" id="KAJ7617924.1"/>
    </source>
</evidence>
<name>A0AAD7BDH5_9AGAR</name>
<dbReference type="EMBL" id="JARKIF010000020">
    <property type="protein sequence ID" value="KAJ7617924.1"/>
    <property type="molecule type" value="Genomic_DNA"/>
</dbReference>
<keyword evidence="3" id="KW-1185">Reference proteome</keyword>
<dbReference type="Proteomes" id="UP001221142">
    <property type="component" value="Unassembled WGS sequence"/>
</dbReference>
<evidence type="ECO:0000256" key="1">
    <source>
        <dbReference type="SAM" id="SignalP"/>
    </source>
</evidence>
<comment type="caution">
    <text evidence="2">The sequence shown here is derived from an EMBL/GenBank/DDBJ whole genome shotgun (WGS) entry which is preliminary data.</text>
</comment>
<accession>A0AAD7BDH5</accession>
<reference evidence="2" key="1">
    <citation type="submission" date="2023-03" db="EMBL/GenBank/DDBJ databases">
        <title>Massive genome expansion in bonnet fungi (Mycena s.s.) driven by repeated elements and novel gene families across ecological guilds.</title>
        <authorList>
            <consortium name="Lawrence Berkeley National Laboratory"/>
            <person name="Harder C.B."/>
            <person name="Miyauchi S."/>
            <person name="Viragh M."/>
            <person name="Kuo A."/>
            <person name="Thoen E."/>
            <person name="Andreopoulos B."/>
            <person name="Lu D."/>
            <person name="Skrede I."/>
            <person name="Drula E."/>
            <person name="Henrissat B."/>
            <person name="Morin E."/>
            <person name="Kohler A."/>
            <person name="Barry K."/>
            <person name="LaButti K."/>
            <person name="Morin E."/>
            <person name="Salamov A."/>
            <person name="Lipzen A."/>
            <person name="Mereny Z."/>
            <person name="Hegedus B."/>
            <person name="Baldrian P."/>
            <person name="Stursova M."/>
            <person name="Weitz H."/>
            <person name="Taylor A."/>
            <person name="Grigoriev I.V."/>
            <person name="Nagy L.G."/>
            <person name="Martin F."/>
            <person name="Kauserud H."/>
        </authorList>
    </citation>
    <scope>NUCLEOTIDE SEQUENCE</scope>
    <source>
        <strain evidence="2">9284</strain>
    </source>
</reference>